<feature type="transmembrane region" description="Helical" evidence="10">
    <location>
        <begin position="134"/>
        <end position="154"/>
    </location>
</feature>
<evidence type="ECO:0000256" key="9">
    <source>
        <dbReference type="SAM" id="MobiDB-lite"/>
    </source>
</evidence>
<evidence type="ECO:0000256" key="4">
    <source>
        <dbReference type="ARBA" id="ARBA00022692"/>
    </source>
</evidence>
<evidence type="ECO:0000256" key="10">
    <source>
        <dbReference type="SAM" id="Phobius"/>
    </source>
</evidence>
<evidence type="ECO:0000256" key="1">
    <source>
        <dbReference type="ARBA" id="ARBA00004141"/>
    </source>
</evidence>
<dbReference type="NCBIfam" id="TIGR00785">
    <property type="entry name" value="dass"/>
    <property type="match status" value="1"/>
</dbReference>
<evidence type="ECO:0000256" key="6">
    <source>
        <dbReference type="ARBA" id="ARBA00022989"/>
    </source>
</evidence>
<dbReference type="PANTHER" id="PTHR10283:SF82">
    <property type="entry name" value="SOLUTE CARRIER FAMILY 13 MEMBER 2"/>
    <property type="match status" value="1"/>
</dbReference>
<comment type="caution">
    <text evidence="11">The sequence shown here is derived from an EMBL/GenBank/DDBJ whole genome shotgun (WGS) entry which is preliminary data.</text>
</comment>
<reference evidence="12" key="1">
    <citation type="journal article" date="2019" name="Int. J. Syst. Evol. Microbiol.">
        <title>The Global Catalogue of Microorganisms (GCM) 10K type strain sequencing project: providing services to taxonomists for standard genome sequencing and annotation.</title>
        <authorList>
            <consortium name="The Broad Institute Genomics Platform"/>
            <consortium name="The Broad Institute Genome Sequencing Center for Infectious Disease"/>
            <person name="Wu L."/>
            <person name="Ma J."/>
        </authorList>
    </citation>
    <scope>NUCLEOTIDE SEQUENCE [LARGE SCALE GENOMIC DNA]</scope>
    <source>
        <strain evidence="12">JCM 4738</strain>
    </source>
</reference>
<feature type="transmembrane region" description="Helical" evidence="10">
    <location>
        <begin position="277"/>
        <end position="299"/>
    </location>
</feature>
<dbReference type="PANTHER" id="PTHR10283">
    <property type="entry name" value="SOLUTE CARRIER FAMILY 13 MEMBER"/>
    <property type="match status" value="1"/>
</dbReference>
<evidence type="ECO:0000256" key="2">
    <source>
        <dbReference type="ARBA" id="ARBA00006772"/>
    </source>
</evidence>
<keyword evidence="12" id="KW-1185">Reference proteome</keyword>
<dbReference type="RefSeq" id="WP_157294495.1">
    <property type="nucleotide sequence ID" value="NZ_JBHTCT010000007.1"/>
</dbReference>
<feature type="transmembrane region" description="Helical" evidence="10">
    <location>
        <begin position="62"/>
        <end position="82"/>
    </location>
</feature>
<dbReference type="CDD" id="cd01115">
    <property type="entry name" value="SLC13_permease"/>
    <property type="match status" value="1"/>
</dbReference>
<keyword evidence="4 10" id="KW-0812">Transmembrane</keyword>
<keyword evidence="6 10" id="KW-1133">Transmembrane helix</keyword>
<feature type="transmembrane region" description="Helical" evidence="10">
    <location>
        <begin position="425"/>
        <end position="447"/>
    </location>
</feature>
<feature type="region of interest" description="Disordered" evidence="9">
    <location>
        <begin position="38"/>
        <end position="58"/>
    </location>
</feature>
<organism evidence="11 12">
    <name type="scientific">Bhargavaea changchunensis</name>
    <dbReference type="NCBI Taxonomy" id="2134037"/>
    <lineage>
        <taxon>Bacteria</taxon>
        <taxon>Bacillati</taxon>
        <taxon>Bacillota</taxon>
        <taxon>Bacilli</taxon>
        <taxon>Bacillales</taxon>
        <taxon>Caryophanaceae</taxon>
        <taxon>Bhargavaea</taxon>
    </lineage>
</organism>
<accession>A0ABW2NDN3</accession>
<evidence type="ECO:0000256" key="3">
    <source>
        <dbReference type="ARBA" id="ARBA00020150"/>
    </source>
</evidence>
<feature type="transmembrane region" description="Helical" evidence="10">
    <location>
        <begin position="20"/>
        <end position="42"/>
    </location>
</feature>
<keyword evidence="5" id="KW-0769">Symport</keyword>
<feature type="transmembrane region" description="Helical" evidence="10">
    <location>
        <begin position="359"/>
        <end position="376"/>
    </location>
</feature>
<feature type="transmembrane region" description="Helical" evidence="10">
    <location>
        <begin position="193"/>
        <end position="212"/>
    </location>
</feature>
<gene>
    <name evidence="11" type="ORF">ACFQQH_03455</name>
</gene>
<feature type="transmembrane region" description="Helical" evidence="10">
    <location>
        <begin position="488"/>
        <end position="508"/>
    </location>
</feature>
<protein>
    <recommendedName>
        <fullName evidence="3">Sodium-dependent dicarboxylate transporter SdcS</fullName>
    </recommendedName>
    <alternativeName>
        <fullName evidence="8">Na(+)/dicarboxylate symporter</fullName>
    </alternativeName>
</protein>
<keyword evidence="7 10" id="KW-0472">Membrane</keyword>
<feature type="transmembrane region" description="Helical" evidence="10">
    <location>
        <begin position="396"/>
        <end position="413"/>
    </location>
</feature>
<keyword evidence="5" id="KW-0813">Transport</keyword>
<proteinExistence type="inferred from homology"/>
<name>A0ABW2NDN3_9BACL</name>
<evidence type="ECO:0000256" key="5">
    <source>
        <dbReference type="ARBA" id="ARBA00022847"/>
    </source>
</evidence>
<feature type="transmembrane region" description="Helical" evidence="10">
    <location>
        <begin position="232"/>
        <end position="257"/>
    </location>
</feature>
<evidence type="ECO:0000256" key="8">
    <source>
        <dbReference type="ARBA" id="ARBA00031174"/>
    </source>
</evidence>
<comment type="similarity">
    <text evidence="2">Belongs to the SLC13A/DASS transporter (TC 2.A.47) family. NADC subfamily.</text>
</comment>
<dbReference type="EMBL" id="JBHTCT010000007">
    <property type="protein sequence ID" value="MFC7364217.1"/>
    <property type="molecule type" value="Genomic_DNA"/>
</dbReference>
<dbReference type="Proteomes" id="UP001596483">
    <property type="component" value="Unassembled WGS sequence"/>
</dbReference>
<dbReference type="Pfam" id="PF00939">
    <property type="entry name" value="Na_sulph_symp"/>
    <property type="match status" value="1"/>
</dbReference>
<feature type="transmembrane region" description="Helical" evidence="10">
    <location>
        <begin position="520"/>
        <end position="540"/>
    </location>
</feature>
<dbReference type="InterPro" id="IPR001898">
    <property type="entry name" value="SLC13A/DASS"/>
</dbReference>
<sequence length="545" mass="58324">MSFAENLWGQLWVWNDQAKALLKAIVTLNVMAIVTTAGSGSSGSEEEKGRLKSPPRAPTYTVPQKIGLVLGPSFFLLIKLFVQPAGMSDEAVSVLASLVWVATWWVTEAMPIPVTSLLPIMLLPLLGVMETGAVTANYGDTLIFLFAGSFMIALSMEKWNLHKRIALSIIHAVGTNPSTIILGFMIATASLSMFISNTATTLMMVPISLAVAKHVADSLKNDPSVDTTPGKFAFGTALMLGTAYSATIGGFGSIVGAPANIILAGTVKTMYDVDISFARWLMFGVPLVAILIPLVWLYLVKIAFPMKVKDIPGGRDIVKKDLDSLGKMRYEEKVVLAVFALTGAAWITRGFILNKFIPGLDDTLIAVFAGILLFLLPAKNREGNIMDWETAKKLPWGILWLFGGGLALAAGIMESGLDKWIGEQLTAFSGLPLIASIALMVTVILILTEFTSNTATATMVYPIVAVAAVSLGTDPIILMVAANMGATFAYMFPVAAPPNAIVFGTGYVKMSKMAAAGFWLNLFSLVFTLIVVTYFVPLVFGGLMK</sequence>
<feature type="transmembrane region" description="Helical" evidence="10">
    <location>
        <begin position="459"/>
        <end position="482"/>
    </location>
</feature>
<feature type="transmembrane region" description="Helical" evidence="10">
    <location>
        <begin position="334"/>
        <end position="353"/>
    </location>
</feature>
<evidence type="ECO:0000256" key="7">
    <source>
        <dbReference type="ARBA" id="ARBA00023136"/>
    </source>
</evidence>
<evidence type="ECO:0000313" key="12">
    <source>
        <dbReference type="Proteomes" id="UP001596483"/>
    </source>
</evidence>
<evidence type="ECO:0000313" key="11">
    <source>
        <dbReference type="EMBL" id="MFC7364217.1"/>
    </source>
</evidence>
<feature type="transmembrane region" description="Helical" evidence="10">
    <location>
        <begin position="94"/>
        <end position="114"/>
    </location>
</feature>
<feature type="transmembrane region" description="Helical" evidence="10">
    <location>
        <begin position="166"/>
        <end position="187"/>
    </location>
</feature>
<comment type="subcellular location">
    <subcellularLocation>
        <location evidence="1">Membrane</location>
        <topology evidence="1">Multi-pass membrane protein</topology>
    </subcellularLocation>
</comment>